<dbReference type="InterPro" id="IPR002509">
    <property type="entry name" value="NODB_dom"/>
</dbReference>
<name>A0A2V5JWR4_9BACL</name>
<accession>A0A2V5JWR4</accession>
<dbReference type="RefSeq" id="WP_110843376.1">
    <property type="nucleotide sequence ID" value="NZ_QJVJ01000017.1"/>
</dbReference>
<dbReference type="Pfam" id="PF01522">
    <property type="entry name" value="Polysacc_deac_1"/>
    <property type="match status" value="1"/>
</dbReference>
<dbReference type="GO" id="GO:0005975">
    <property type="term" value="P:carbohydrate metabolic process"/>
    <property type="evidence" value="ECO:0007669"/>
    <property type="project" value="InterPro"/>
</dbReference>
<dbReference type="InterPro" id="IPR036582">
    <property type="entry name" value="Mao_N_sf"/>
</dbReference>
<organism evidence="3 4">
    <name type="scientific">Paenibacillus flagellatus</name>
    <dbReference type="NCBI Taxonomy" id="2211139"/>
    <lineage>
        <taxon>Bacteria</taxon>
        <taxon>Bacillati</taxon>
        <taxon>Bacillota</taxon>
        <taxon>Bacilli</taxon>
        <taxon>Bacillales</taxon>
        <taxon>Paenibacillaceae</taxon>
        <taxon>Paenibacillus</taxon>
    </lineage>
</organism>
<dbReference type="OrthoDB" id="258610at2"/>
<dbReference type="InterPro" id="IPR011330">
    <property type="entry name" value="Glyco_hydro/deAcase_b/a-brl"/>
</dbReference>
<dbReference type="Gene3D" id="3.20.20.370">
    <property type="entry name" value="Glycoside hydrolase/deacetylase"/>
    <property type="match status" value="1"/>
</dbReference>
<feature type="domain" description="NodB homology" evidence="2">
    <location>
        <begin position="71"/>
        <end position="256"/>
    </location>
</feature>
<dbReference type="SUPFAM" id="SSF55383">
    <property type="entry name" value="Copper amine oxidase, domain N"/>
    <property type="match status" value="1"/>
</dbReference>
<dbReference type="CDD" id="cd10944">
    <property type="entry name" value="CE4_SmPgdA_like"/>
    <property type="match status" value="1"/>
</dbReference>
<dbReference type="Pfam" id="PF07833">
    <property type="entry name" value="Cu_amine_oxidN1"/>
    <property type="match status" value="1"/>
</dbReference>
<feature type="chain" id="PRO_5039180474" evidence="1">
    <location>
        <begin position="35"/>
        <end position="490"/>
    </location>
</feature>
<keyword evidence="4" id="KW-1185">Reference proteome</keyword>
<dbReference type="InterPro" id="IPR050248">
    <property type="entry name" value="Polysacc_deacetylase_ArnD"/>
</dbReference>
<gene>
    <name evidence="3" type="ORF">DLM86_28075</name>
</gene>
<proteinExistence type="predicted"/>
<dbReference type="SUPFAM" id="SSF88713">
    <property type="entry name" value="Glycoside hydrolase/deacetylase"/>
    <property type="match status" value="1"/>
</dbReference>
<dbReference type="PANTHER" id="PTHR10587">
    <property type="entry name" value="GLYCOSYL TRANSFERASE-RELATED"/>
    <property type="match status" value="1"/>
</dbReference>
<comment type="caution">
    <text evidence="3">The sequence shown here is derived from an EMBL/GenBank/DDBJ whole genome shotgun (WGS) entry which is preliminary data.</text>
</comment>
<reference evidence="3 4" key="1">
    <citation type="submission" date="2018-05" db="EMBL/GenBank/DDBJ databases">
        <title>Paenibacillus flagellatus sp. nov., isolated from selenium mineral soil.</title>
        <authorList>
            <person name="Dai X."/>
        </authorList>
    </citation>
    <scope>NUCLEOTIDE SEQUENCE [LARGE SCALE GENOMIC DNA]</scope>
    <source>
        <strain evidence="3 4">DXL2</strain>
    </source>
</reference>
<dbReference type="EMBL" id="QJVJ01000017">
    <property type="protein sequence ID" value="PYI50632.1"/>
    <property type="molecule type" value="Genomic_DNA"/>
</dbReference>
<dbReference type="PANTHER" id="PTHR10587:SF125">
    <property type="entry name" value="POLYSACCHARIDE DEACETYLASE YHEN-RELATED"/>
    <property type="match status" value="1"/>
</dbReference>
<dbReference type="GO" id="GO:0016810">
    <property type="term" value="F:hydrolase activity, acting on carbon-nitrogen (but not peptide) bonds"/>
    <property type="evidence" value="ECO:0007669"/>
    <property type="project" value="InterPro"/>
</dbReference>
<protein>
    <submittedName>
        <fullName evidence="3">Polysaccharide deacetylase</fullName>
    </submittedName>
</protein>
<evidence type="ECO:0000313" key="3">
    <source>
        <dbReference type="EMBL" id="PYI50632.1"/>
    </source>
</evidence>
<sequence>MRAHRKRQRRKLETAIQWLLVFAMMIAAAPAAWAEAAGSPAGQADGAVFERLKAGQRQQVAAREYASVERPTVYLTFDDGPSVHTPEVLDILQEEQVPATFFVLGQAAEARPDLVKRIVREGHAIGNHTYDHVYDTLYGSFGEFWKQVRQTDSVLEQKADVRTRLLRAPGGTSTNFDASYFYYLETAGYAIFDWNVDSGDSRRRGVPASEIVQGATNVTLRDEMIVLMHDSAGHGETVKALPDIIRFYKEKGYAFAVLTPDVKPVQFALGKLKWKRSVDFADFARWTLAAGERAAGWPDEIARVAAESAAPDRESERRLERQGQLAAEESAKALQAAAPPLELALGASKLSLPGAEYRVESGKLYVPLRKVVESIGGTVRWEERNRQAIVQYGMYRAVYDLAHRSIAVTAPGKAAQTFALADMSLTDSKLMVPLRTAVELLGSEVSLYAMEGDKREVRVLVRDGYGLALAPRAPVEGLFSARMLAHADQP</sequence>
<dbReference type="Proteomes" id="UP000247476">
    <property type="component" value="Unassembled WGS sequence"/>
</dbReference>
<evidence type="ECO:0000256" key="1">
    <source>
        <dbReference type="SAM" id="SignalP"/>
    </source>
</evidence>
<keyword evidence="1" id="KW-0732">Signal</keyword>
<evidence type="ECO:0000259" key="2">
    <source>
        <dbReference type="PROSITE" id="PS51677"/>
    </source>
</evidence>
<dbReference type="PROSITE" id="PS51677">
    <property type="entry name" value="NODB"/>
    <property type="match status" value="1"/>
</dbReference>
<dbReference type="Gene3D" id="3.30.457.10">
    <property type="entry name" value="Copper amine oxidase-like, N-terminal domain"/>
    <property type="match status" value="1"/>
</dbReference>
<dbReference type="InterPro" id="IPR012854">
    <property type="entry name" value="Cu_amine_oxidase-like_N"/>
</dbReference>
<evidence type="ECO:0000313" key="4">
    <source>
        <dbReference type="Proteomes" id="UP000247476"/>
    </source>
</evidence>
<feature type="signal peptide" evidence="1">
    <location>
        <begin position="1"/>
        <end position="34"/>
    </location>
</feature>
<dbReference type="AlphaFoldDB" id="A0A2V5JWR4"/>